<dbReference type="Pfam" id="PF10531">
    <property type="entry name" value="SLBB"/>
    <property type="match status" value="1"/>
</dbReference>
<evidence type="ECO:0000256" key="7">
    <source>
        <dbReference type="ARBA" id="ARBA00023014"/>
    </source>
</evidence>
<feature type="domain" description="4Fe-4S ferredoxin-type" evidence="9">
    <location>
        <begin position="398"/>
        <end position="429"/>
    </location>
</feature>
<evidence type="ECO:0000256" key="3">
    <source>
        <dbReference type="ARBA" id="ARBA00022723"/>
    </source>
</evidence>
<keyword evidence="11" id="KW-1185">Reference proteome</keyword>
<protein>
    <recommendedName>
        <fullName evidence="8">Ion-translocating oxidoreductase complex subunit C</fullName>
        <ecNumber evidence="8">7.-.-.-</ecNumber>
    </recommendedName>
    <alternativeName>
        <fullName evidence="8">Rnf electron transport complex subunit C</fullName>
    </alternativeName>
</protein>
<comment type="subcellular location">
    <subcellularLocation>
        <location evidence="8">Cell membrane</location>
        <topology evidence="8">Peripheral membrane protein</topology>
    </subcellularLocation>
</comment>
<evidence type="ECO:0000256" key="4">
    <source>
        <dbReference type="ARBA" id="ARBA00022737"/>
    </source>
</evidence>
<dbReference type="EMBL" id="LT630003">
    <property type="protein sequence ID" value="SET98041.1"/>
    <property type="molecule type" value="Genomic_DNA"/>
</dbReference>
<gene>
    <name evidence="8" type="primary">rnfC</name>
    <name evidence="10" type="ORF">SAMN02745906_3625</name>
</gene>
<comment type="function">
    <text evidence="8">Part of a membrane-bound complex that couples electron transfer with translocation of ions across the membrane.</text>
</comment>
<feature type="binding site" evidence="8">
    <location>
        <position position="418"/>
    </location>
    <ligand>
        <name>[4Fe-4S] cluster</name>
        <dbReference type="ChEBI" id="CHEBI:49883"/>
        <label>1</label>
    </ligand>
</feature>
<keyword evidence="8" id="KW-0472">Membrane</keyword>
<evidence type="ECO:0000256" key="8">
    <source>
        <dbReference type="HAMAP-Rule" id="MF_00461"/>
    </source>
</evidence>
<comment type="subunit">
    <text evidence="8">The complex is composed of six subunits: RnfA, RnfB, RnfC, RnfD, RnfE and RnfG.</text>
</comment>
<dbReference type="InterPro" id="IPR011538">
    <property type="entry name" value="Nuo51_FMN-bd"/>
</dbReference>
<dbReference type="PROSITE" id="PS00198">
    <property type="entry name" value="4FE4S_FER_1"/>
    <property type="match status" value="1"/>
</dbReference>
<feature type="binding site" evidence="8">
    <location>
        <position position="408"/>
    </location>
    <ligand>
        <name>[4Fe-4S] cluster</name>
        <dbReference type="ChEBI" id="CHEBI:49883"/>
        <label>2</label>
    </ligand>
</feature>
<evidence type="ECO:0000313" key="10">
    <source>
        <dbReference type="EMBL" id="SET98041.1"/>
    </source>
</evidence>
<dbReference type="InterPro" id="IPR010208">
    <property type="entry name" value="Ion_transpt_RnfC/RsxC"/>
</dbReference>
<reference evidence="10 11" key="1">
    <citation type="submission" date="2016-10" db="EMBL/GenBank/DDBJ databases">
        <authorList>
            <person name="Varghese N."/>
            <person name="Submissions S."/>
        </authorList>
    </citation>
    <scope>NUCLEOTIDE SEQUENCE [LARGE SCALE GENOMIC DNA]</scope>
    <source>
        <strain evidence="10 11">ATCC 19403</strain>
    </source>
</reference>
<keyword evidence="3 8" id="KW-0479">Metal-binding</keyword>
<dbReference type="SUPFAM" id="SSF142019">
    <property type="entry name" value="Nqo1 FMN-binding domain-like"/>
    <property type="match status" value="1"/>
</dbReference>
<dbReference type="InterPro" id="IPR017900">
    <property type="entry name" value="4Fe4S_Fe_S_CS"/>
</dbReference>
<dbReference type="NCBIfam" id="NF003454">
    <property type="entry name" value="PRK05035.1"/>
    <property type="match status" value="1"/>
</dbReference>
<evidence type="ECO:0000256" key="2">
    <source>
        <dbReference type="ARBA" id="ARBA00022485"/>
    </source>
</evidence>
<feature type="domain" description="4Fe-4S ferredoxin-type" evidence="9">
    <location>
        <begin position="359"/>
        <end position="389"/>
    </location>
</feature>
<comment type="cofactor">
    <cofactor evidence="8">
        <name>[4Fe-4S] cluster</name>
        <dbReference type="ChEBI" id="CHEBI:49883"/>
    </cofactor>
    <text evidence="8">Binds 2 [4Fe-4S] clusters per subunit.</text>
</comment>
<dbReference type="InterPro" id="IPR017896">
    <property type="entry name" value="4Fe4S_Fe-S-bd"/>
</dbReference>
<evidence type="ECO:0000256" key="5">
    <source>
        <dbReference type="ARBA" id="ARBA00022982"/>
    </source>
</evidence>
<keyword evidence="8" id="KW-1278">Translocase</keyword>
<dbReference type="Pfam" id="PF13187">
    <property type="entry name" value="Fer4_9"/>
    <property type="match status" value="1"/>
</dbReference>
<evidence type="ECO:0000256" key="1">
    <source>
        <dbReference type="ARBA" id="ARBA00022448"/>
    </source>
</evidence>
<dbReference type="HAMAP" id="MF_00461">
    <property type="entry name" value="RsxC_RnfC"/>
    <property type="match status" value="1"/>
</dbReference>
<dbReference type="InterPro" id="IPR019554">
    <property type="entry name" value="Soluble_ligand-bd"/>
</dbReference>
<dbReference type="PANTHER" id="PTHR43034">
    <property type="entry name" value="ION-TRANSLOCATING OXIDOREDUCTASE COMPLEX SUBUNIT C"/>
    <property type="match status" value="1"/>
</dbReference>
<dbReference type="Gene3D" id="3.10.20.600">
    <property type="match status" value="1"/>
</dbReference>
<sequence length="443" mass="48253">MRLPTFKRGIHPKGEKHHTDDKAIQVILPRVGSKMVYPMVQSIGVPCQPVVSVGEHVLLGQKVGDAEGFISSPIHTSVSGTVDAIKKVLTPAGIVSNAVIVENDGLYEEHPTISKPKDYNSYTNDEILKIIREAGIVGLGGAGFPTHVKLSPPKDMIIDKVLINGAECEPYLTTDYRVMLEESEKIVIGIEIILKLLPTAVAIIAIEDNKPKAIDAIKKACEGHNKIKVLTIKTKYPQGSEKQLIQACTGREVEKGKLPASSGVLVINVDTAVAIHRAIVRGRPLMRKVVTFAGSAIKKPGNYKIRLGTPIDEIVEDIGGLNVEPSKIIVGGPMMGISTYKLKIPVMKTTSGILLFAAEEAEIPPERNCIRCGRCVACCPIGLMPYALNQFVIHREVDNFVHNNGMECIECGSCSYVCPSKRHLTQTIKKKRRQLLSQKKNKG</sequence>
<evidence type="ECO:0000313" key="11">
    <source>
        <dbReference type="Proteomes" id="UP000198970"/>
    </source>
</evidence>
<name>A0ABY1CF36_9FIRM</name>
<keyword evidence="7 8" id="KW-0411">Iron-sulfur</keyword>
<keyword evidence="6 8" id="KW-0408">Iron</keyword>
<keyword evidence="8" id="KW-1003">Cell membrane</keyword>
<comment type="similarity">
    <text evidence="8">Belongs to the 4Fe4S bacterial-type ferredoxin family. RnfC subfamily.</text>
</comment>
<dbReference type="Pfam" id="PF01512">
    <property type="entry name" value="Complex1_51K"/>
    <property type="match status" value="1"/>
</dbReference>
<dbReference type="SUPFAM" id="SSF46548">
    <property type="entry name" value="alpha-helical ferredoxin"/>
    <property type="match status" value="1"/>
</dbReference>
<feature type="binding site" evidence="8">
    <location>
        <position position="375"/>
    </location>
    <ligand>
        <name>[4Fe-4S] cluster</name>
        <dbReference type="ChEBI" id="CHEBI:49883"/>
        <label>1</label>
    </ligand>
</feature>
<feature type="binding site" evidence="8">
    <location>
        <position position="372"/>
    </location>
    <ligand>
        <name>[4Fe-4S] cluster</name>
        <dbReference type="ChEBI" id="CHEBI:49883"/>
        <label>1</label>
    </ligand>
</feature>
<dbReference type="EC" id="7.-.-.-" evidence="8"/>
<dbReference type="PANTHER" id="PTHR43034:SF2">
    <property type="entry name" value="ION-TRANSLOCATING OXIDOREDUCTASE COMPLEX SUBUNIT C"/>
    <property type="match status" value="1"/>
</dbReference>
<feature type="binding site" evidence="8">
    <location>
        <position position="414"/>
    </location>
    <ligand>
        <name>[4Fe-4S] cluster</name>
        <dbReference type="ChEBI" id="CHEBI:49883"/>
        <label>2</label>
    </ligand>
</feature>
<evidence type="ECO:0000259" key="9">
    <source>
        <dbReference type="PROSITE" id="PS51379"/>
    </source>
</evidence>
<keyword evidence="4 8" id="KW-0677">Repeat</keyword>
<dbReference type="PROSITE" id="PS51379">
    <property type="entry name" value="4FE4S_FER_2"/>
    <property type="match status" value="2"/>
</dbReference>
<dbReference type="InterPro" id="IPR037225">
    <property type="entry name" value="Nuo51_FMN-bd_sf"/>
</dbReference>
<accession>A0ABY1CF36</accession>
<feature type="binding site" evidence="8">
    <location>
        <position position="379"/>
    </location>
    <ligand>
        <name>[4Fe-4S] cluster</name>
        <dbReference type="ChEBI" id="CHEBI:49883"/>
        <label>2</label>
    </ligand>
</feature>
<dbReference type="Proteomes" id="UP000198970">
    <property type="component" value="Chromosome I"/>
</dbReference>
<keyword evidence="5 8" id="KW-0249">Electron transport</keyword>
<dbReference type="Pfam" id="PF13375">
    <property type="entry name" value="RnfC_N"/>
    <property type="match status" value="1"/>
</dbReference>
<organism evidence="10 11">
    <name type="scientific">Lacrimispora sphenoides JCM 1415</name>
    <dbReference type="NCBI Taxonomy" id="1297793"/>
    <lineage>
        <taxon>Bacteria</taxon>
        <taxon>Bacillati</taxon>
        <taxon>Bacillota</taxon>
        <taxon>Clostridia</taxon>
        <taxon>Lachnospirales</taxon>
        <taxon>Lachnospiraceae</taxon>
        <taxon>Lacrimispora</taxon>
    </lineage>
</organism>
<dbReference type="Gene3D" id="3.30.70.20">
    <property type="match status" value="1"/>
</dbReference>
<keyword evidence="2 8" id="KW-0004">4Fe-4S</keyword>
<dbReference type="InterPro" id="IPR026902">
    <property type="entry name" value="RnfC_N"/>
</dbReference>
<dbReference type="RefSeq" id="WP_100043107.1">
    <property type="nucleotide sequence ID" value="NZ_LT630003.1"/>
</dbReference>
<dbReference type="NCBIfam" id="TIGR01945">
    <property type="entry name" value="rnfC"/>
    <property type="match status" value="1"/>
</dbReference>
<feature type="binding site" evidence="8">
    <location>
        <position position="369"/>
    </location>
    <ligand>
        <name>[4Fe-4S] cluster</name>
        <dbReference type="ChEBI" id="CHEBI:49883"/>
        <label>1</label>
    </ligand>
</feature>
<feature type="binding site" evidence="8">
    <location>
        <position position="411"/>
    </location>
    <ligand>
        <name>[4Fe-4S] cluster</name>
        <dbReference type="ChEBI" id="CHEBI:49883"/>
        <label>2</label>
    </ligand>
</feature>
<proteinExistence type="inferred from homology"/>
<keyword evidence="1 8" id="KW-0813">Transport</keyword>
<dbReference type="Gene3D" id="3.40.50.11540">
    <property type="entry name" value="NADH-ubiquinone oxidoreductase 51kDa subunit"/>
    <property type="match status" value="1"/>
</dbReference>
<evidence type="ECO:0000256" key="6">
    <source>
        <dbReference type="ARBA" id="ARBA00023004"/>
    </source>
</evidence>